<organism evidence="1 2">
    <name type="scientific">Arctium lappa</name>
    <name type="common">Greater burdock</name>
    <name type="synonym">Lappa major</name>
    <dbReference type="NCBI Taxonomy" id="4217"/>
    <lineage>
        <taxon>Eukaryota</taxon>
        <taxon>Viridiplantae</taxon>
        <taxon>Streptophyta</taxon>
        <taxon>Embryophyta</taxon>
        <taxon>Tracheophyta</taxon>
        <taxon>Spermatophyta</taxon>
        <taxon>Magnoliopsida</taxon>
        <taxon>eudicotyledons</taxon>
        <taxon>Gunneridae</taxon>
        <taxon>Pentapetalae</taxon>
        <taxon>asterids</taxon>
        <taxon>campanulids</taxon>
        <taxon>Asterales</taxon>
        <taxon>Asteraceae</taxon>
        <taxon>Carduoideae</taxon>
        <taxon>Cardueae</taxon>
        <taxon>Arctiinae</taxon>
        <taxon>Arctium</taxon>
    </lineage>
</organism>
<name>A0ACB9EEH0_ARCLA</name>
<dbReference type="Proteomes" id="UP001055879">
    <property type="component" value="Linkage Group LG02"/>
</dbReference>
<proteinExistence type="predicted"/>
<evidence type="ECO:0000313" key="2">
    <source>
        <dbReference type="Proteomes" id="UP001055879"/>
    </source>
</evidence>
<reference evidence="2" key="1">
    <citation type="journal article" date="2022" name="Mol. Ecol. Resour.">
        <title>The genomes of chicory, endive, great burdock and yacon provide insights into Asteraceae palaeo-polyploidization history and plant inulin production.</title>
        <authorList>
            <person name="Fan W."/>
            <person name="Wang S."/>
            <person name="Wang H."/>
            <person name="Wang A."/>
            <person name="Jiang F."/>
            <person name="Liu H."/>
            <person name="Zhao H."/>
            <person name="Xu D."/>
            <person name="Zhang Y."/>
        </authorList>
    </citation>
    <scope>NUCLEOTIDE SEQUENCE [LARGE SCALE GENOMIC DNA]</scope>
    <source>
        <strain evidence="2">cv. Niubang</strain>
    </source>
</reference>
<keyword evidence="2" id="KW-1185">Reference proteome</keyword>
<dbReference type="EMBL" id="CM042048">
    <property type="protein sequence ID" value="KAI3756958.1"/>
    <property type="molecule type" value="Genomic_DNA"/>
</dbReference>
<protein>
    <submittedName>
        <fullName evidence="1">Uncharacterized protein</fullName>
    </submittedName>
</protein>
<reference evidence="1 2" key="2">
    <citation type="journal article" date="2022" name="Mol. Ecol. Resour.">
        <title>The genomes of chicory, endive, great burdock and yacon provide insights into Asteraceae paleo-polyploidization history and plant inulin production.</title>
        <authorList>
            <person name="Fan W."/>
            <person name="Wang S."/>
            <person name="Wang H."/>
            <person name="Wang A."/>
            <person name="Jiang F."/>
            <person name="Liu H."/>
            <person name="Zhao H."/>
            <person name="Xu D."/>
            <person name="Zhang Y."/>
        </authorList>
    </citation>
    <scope>NUCLEOTIDE SEQUENCE [LARGE SCALE GENOMIC DNA]</scope>
    <source>
        <strain evidence="2">cv. Niubang</strain>
    </source>
</reference>
<gene>
    <name evidence="1" type="ORF">L6452_04490</name>
</gene>
<accession>A0ACB9EEH0</accession>
<comment type="caution">
    <text evidence="1">The sequence shown here is derived from an EMBL/GenBank/DDBJ whole genome shotgun (WGS) entry which is preliminary data.</text>
</comment>
<sequence length="94" mass="10331">MGNKDLMRVCEENFVNSAIRAKFEAITNNTESNAKVGDEKEDEMGSSQNERAGSYSRINNTQCPPMASTCFVVIKSSSIEGRQSSVANSSLYRL</sequence>
<evidence type="ECO:0000313" key="1">
    <source>
        <dbReference type="EMBL" id="KAI3756958.1"/>
    </source>
</evidence>